<dbReference type="PROSITE" id="PS50011">
    <property type="entry name" value="PROTEIN_KINASE_DOM"/>
    <property type="match status" value="1"/>
</dbReference>
<dbReference type="GO" id="GO:0005524">
    <property type="term" value="F:ATP binding"/>
    <property type="evidence" value="ECO:0007669"/>
    <property type="project" value="InterPro"/>
</dbReference>
<feature type="transmembrane region" description="Helical" evidence="3">
    <location>
        <begin position="645"/>
        <end position="672"/>
    </location>
</feature>
<feature type="transmembrane region" description="Helical" evidence="3">
    <location>
        <begin position="684"/>
        <end position="705"/>
    </location>
</feature>
<dbReference type="Gene3D" id="1.10.510.10">
    <property type="entry name" value="Transferase(Phosphotransferase) domain 1"/>
    <property type="match status" value="1"/>
</dbReference>
<evidence type="ECO:0000313" key="5">
    <source>
        <dbReference type="EMBL" id="GID65563.1"/>
    </source>
</evidence>
<dbReference type="GO" id="GO:0004674">
    <property type="term" value="F:protein serine/threonine kinase activity"/>
    <property type="evidence" value="ECO:0007669"/>
    <property type="project" value="TreeGrafter"/>
</dbReference>
<name>A0A919ILE1_9ACTN</name>
<keyword evidence="1" id="KW-0175">Coiled coil</keyword>
<feature type="coiled-coil region" evidence="1">
    <location>
        <begin position="609"/>
        <end position="637"/>
    </location>
</feature>
<feature type="compositionally biased region" description="Polar residues" evidence="2">
    <location>
        <begin position="50"/>
        <end position="84"/>
    </location>
</feature>
<dbReference type="AlphaFoldDB" id="A0A919ILE1"/>
<keyword evidence="3" id="KW-0812">Transmembrane</keyword>
<dbReference type="PROSITE" id="PS00108">
    <property type="entry name" value="PROTEIN_KINASE_ST"/>
    <property type="match status" value="1"/>
</dbReference>
<dbReference type="InterPro" id="IPR008271">
    <property type="entry name" value="Ser/Thr_kinase_AS"/>
</dbReference>
<feature type="region of interest" description="Disordered" evidence="2">
    <location>
        <begin position="1"/>
        <end position="84"/>
    </location>
</feature>
<dbReference type="InterPro" id="IPR000719">
    <property type="entry name" value="Prot_kinase_dom"/>
</dbReference>
<dbReference type="SMART" id="SM00220">
    <property type="entry name" value="S_TKc"/>
    <property type="match status" value="1"/>
</dbReference>
<evidence type="ECO:0000256" key="3">
    <source>
        <dbReference type="SAM" id="Phobius"/>
    </source>
</evidence>
<keyword evidence="3" id="KW-1133">Transmembrane helix</keyword>
<proteinExistence type="predicted"/>
<accession>A0A919ILE1</accession>
<keyword evidence="6" id="KW-1185">Reference proteome</keyword>
<evidence type="ECO:0000259" key="4">
    <source>
        <dbReference type="PROSITE" id="PS50011"/>
    </source>
</evidence>
<dbReference type="EMBL" id="BOMH01000027">
    <property type="protein sequence ID" value="GID65563.1"/>
    <property type="molecule type" value="Genomic_DNA"/>
</dbReference>
<dbReference type="Pfam" id="PF00069">
    <property type="entry name" value="Pkinase"/>
    <property type="match status" value="1"/>
</dbReference>
<dbReference type="PANTHER" id="PTHR44167">
    <property type="entry name" value="OVARIAN-SPECIFIC SERINE/THREONINE-PROTEIN KINASE LOK-RELATED"/>
    <property type="match status" value="1"/>
</dbReference>
<organism evidence="5 6">
    <name type="scientific">Actinoplanes cyaneus</name>
    <dbReference type="NCBI Taxonomy" id="52696"/>
    <lineage>
        <taxon>Bacteria</taxon>
        <taxon>Bacillati</taxon>
        <taxon>Actinomycetota</taxon>
        <taxon>Actinomycetes</taxon>
        <taxon>Micromonosporales</taxon>
        <taxon>Micromonosporaceae</taxon>
        <taxon>Actinoplanes</taxon>
    </lineage>
</organism>
<evidence type="ECO:0000313" key="6">
    <source>
        <dbReference type="Proteomes" id="UP000619479"/>
    </source>
</evidence>
<dbReference type="InterPro" id="IPR011009">
    <property type="entry name" value="Kinase-like_dom_sf"/>
</dbReference>
<reference evidence="5" key="1">
    <citation type="submission" date="2021-01" db="EMBL/GenBank/DDBJ databases">
        <title>Whole genome shotgun sequence of Actinoplanes cyaneus NBRC 14990.</title>
        <authorList>
            <person name="Komaki H."/>
            <person name="Tamura T."/>
        </authorList>
    </citation>
    <scope>NUCLEOTIDE SEQUENCE</scope>
    <source>
        <strain evidence="5">NBRC 14990</strain>
    </source>
</reference>
<dbReference type="PANTHER" id="PTHR44167:SF18">
    <property type="entry name" value="PROTEIN KINASE DOMAIN-CONTAINING PROTEIN"/>
    <property type="match status" value="1"/>
</dbReference>
<evidence type="ECO:0000256" key="2">
    <source>
        <dbReference type="SAM" id="MobiDB-lite"/>
    </source>
</evidence>
<comment type="caution">
    <text evidence="5">The sequence shown here is derived from an EMBL/GenBank/DDBJ whole genome shotgun (WGS) entry which is preliminary data.</text>
</comment>
<gene>
    <name evidence="5" type="ORF">Acy02nite_34440</name>
</gene>
<dbReference type="SUPFAM" id="SSF56112">
    <property type="entry name" value="Protein kinase-like (PK-like)"/>
    <property type="match status" value="1"/>
</dbReference>
<feature type="domain" description="Protein kinase" evidence="4">
    <location>
        <begin position="103"/>
        <end position="360"/>
    </location>
</feature>
<feature type="compositionally biased region" description="Low complexity" evidence="2">
    <location>
        <begin position="18"/>
        <end position="33"/>
    </location>
</feature>
<sequence length="706" mass="76755">MTDNGYHAQDSGSTGRHAAPGTTRDTTGAPGTTLDATSAPGTTLDAGSAPGTTLDNGSAPGTTLDATSAPGTTPDSGSGLSSPRTAGERFIRVNLPPALLQKYEVDRDLGAGGEADLLLVKDRVSGGPCVVRLYRRQDLPLDEDKLGRLMRADRQHLIRLLDYGRGDGYVWEILEYAAEGSLEDLLRRSPAPWDPQQVFSVFDQLAPAIAYANSLGMVHRDIKPGNVLIRSLLPLDLVLADFGLTKFIAATQHIGTNSRTSAYAPPEAIGGGYSRSSDWWSLGMVLYELLVGRSPFQRLDGTWMDDRFITTQLISREIDVSAVTDDHWRLLLRGLLTRAPDKRWGPQETAMWRAGGKPAVADPEPAQSATTTGPASNATYVFAGVGYNDPVELAAALRRDWNEGLRVLAGRKLKTPQYLALKDWLAKHQRAEAVQALDYGVDERPERGLMQVAMALDPNVVPEFNGYHLDDAHLRDLLRDAVAGQPAARQVVDQIFADGILTICDGTPGCSGYAMLDDRWHRSVETALARIQRTGARISDADLQSMRLQLLVTSYEGQSHQFMEPARQAALNSEALYQPWFRELAGEQTAEQYQAAQHAVIMATAPIAERQTIDQRAEAERQRIAAEQRELAERRNQIDKWSVPLGVICGVLAFCVPVLGLFSGPAAIYLGVRARRVSTSASTWAIGLGGVGTLLQFTVLIPAAFR</sequence>
<dbReference type="Proteomes" id="UP000619479">
    <property type="component" value="Unassembled WGS sequence"/>
</dbReference>
<evidence type="ECO:0000256" key="1">
    <source>
        <dbReference type="SAM" id="Coils"/>
    </source>
</evidence>
<dbReference type="RefSeq" id="WP_203741716.1">
    <property type="nucleotide sequence ID" value="NZ_BAAAUC010000003.1"/>
</dbReference>
<dbReference type="GO" id="GO:0005737">
    <property type="term" value="C:cytoplasm"/>
    <property type="evidence" value="ECO:0007669"/>
    <property type="project" value="TreeGrafter"/>
</dbReference>
<keyword evidence="3" id="KW-0472">Membrane</keyword>
<protein>
    <recommendedName>
        <fullName evidence="4">Protein kinase domain-containing protein</fullName>
    </recommendedName>
</protein>